<dbReference type="PROSITE" id="PS50011">
    <property type="entry name" value="PROTEIN_KINASE_DOM"/>
    <property type="match status" value="1"/>
</dbReference>
<dbReference type="PROSITE" id="PS50082">
    <property type="entry name" value="WD_REPEATS_2"/>
    <property type="match status" value="2"/>
</dbReference>
<dbReference type="RefSeq" id="WP_283435581.1">
    <property type="nucleotide sequence ID" value="NZ_FXUG01000028.1"/>
</dbReference>
<keyword evidence="4 6" id="KW-0067">ATP-binding</keyword>
<keyword evidence="1" id="KW-0808">Transferase</keyword>
<name>A0ABY1QU07_9BACT</name>
<dbReference type="PROSITE" id="PS50294">
    <property type="entry name" value="WD_REPEATS_REGION"/>
    <property type="match status" value="2"/>
</dbReference>
<dbReference type="InterPro" id="IPR015943">
    <property type="entry name" value="WD40/YVTN_repeat-like_dom_sf"/>
</dbReference>
<dbReference type="Proteomes" id="UP001158067">
    <property type="component" value="Unassembled WGS sequence"/>
</dbReference>
<keyword evidence="2 6" id="KW-0547">Nucleotide-binding</keyword>
<dbReference type="Pfam" id="PF00400">
    <property type="entry name" value="WD40"/>
    <property type="match status" value="2"/>
</dbReference>
<dbReference type="InterPro" id="IPR017441">
    <property type="entry name" value="Protein_kinase_ATP_BS"/>
</dbReference>
<dbReference type="SUPFAM" id="SSF50969">
    <property type="entry name" value="YVTN repeat-like/Quinoprotein amine dehydrogenase"/>
    <property type="match status" value="1"/>
</dbReference>
<evidence type="ECO:0000313" key="8">
    <source>
        <dbReference type="EMBL" id="SMP78862.1"/>
    </source>
</evidence>
<dbReference type="InterPro" id="IPR011044">
    <property type="entry name" value="Quino_amine_DH_bsu"/>
</dbReference>
<dbReference type="SUPFAM" id="SSF56112">
    <property type="entry name" value="Protein kinase-like (PK-like)"/>
    <property type="match status" value="1"/>
</dbReference>
<sequence length="1197" mass="133018">MIEKGQCPELGEIRAWLEERLANDHHSPIEAHVNDCEACSAKALHILENQLPNHFMQNGVASGTDGEKDQINGNASERLKQTLFDFRSGNESSATDGGTAHAATYDLLGTAGFGNRDAKLPRMLDHFQLIGILGQGGMGRVYMAEDTLLHREVAVKVMRPDKAHDFNYRAKFLNEARAVARLDDDFVVPIFHVGIAEDEPYFVMPRLRGETLHRRIQREKRLPLSVSLQVAREITSGLTAVHQAGLIHRDLKPANVFLREDTNRACLLDFGVASEFDTISDASKKTPLVGTPQFMSPEQTRRQALTYASDLFALGIVIYEMISGGSPFRRDSVEQTLQAITCEPVPPLAETVEGVSQEMSDLASDLMAKDPEQRPIDAETVTQRLEQIRRDTASNASDRSRSSAWYAPKRRLWIAAAVLVFGLVGTVFAPERFGGKSSTANILISDEPAIPDEPAISSFDHPPELSSAAKPVFSATPSQLVRAFASYEPLPTKVKPGEPISPMATVSQPVPIAGVRSWSVELRSHYGKVTQILRHPDGQQLATSSNDGGVRLWDNEGRLKNILMGHFGTVPKTHSFSPCGRYLATKNRRSAKFSDPVLRIWDVESGRCVIHVRLPFKVGCLAWSPDGRMIALDGELGTIDIVSLDDDRRRQLNVEPETQGKFAWSADSQYLVTKSSEGPAIFDVAARSQVATLLPDETTGGEYISHFVSFSHDGQLVAGYAGSSVYLWDFASRQFLGTIETDIPVIWNLSWHPHRSEFMVSGVSGESEPTNSLERYWAPTGKLIKRHDFDYLVSEASYVGNGNDIALGHLHDLRIFDTTKVGDGDDHHIETGLHHRGTTMPIDRGRRLVCGDRIFSIPSGELVETIDNSQGDLVIADFNGRWFAYESDHDQLVVMPRNGSLPIAKWTIAERSDFYRADRAGRWLLRREGSMVHVYPMTADNEERQLQHPVAVWCAEISPDGTQVITLAADKKVRLWSVSTGTIEREKRFPAVRREFESVQRLGSSLLDWSSDGSSIFLGLFQQVVRLPLDTWAPETIAKIEHHKALRGIVCADNQEDLVVTTDAWSTSLLTHDAQTTQQDEQTGQNFFWSSDGKYFFCGGIGHNCSQMGTRFFDGKTFRRTGVLFGKISDEQWVTVGADGHYRGSESIDSHLVYTVLLEDGSNQTYTPVEFQERFGWSNEADRASLVRPKAGDLISQ</sequence>
<evidence type="ECO:0000259" key="7">
    <source>
        <dbReference type="PROSITE" id="PS50011"/>
    </source>
</evidence>
<organism evidence="8 9">
    <name type="scientific">Neorhodopirellula lusitana</name>
    <dbReference type="NCBI Taxonomy" id="445327"/>
    <lineage>
        <taxon>Bacteria</taxon>
        <taxon>Pseudomonadati</taxon>
        <taxon>Planctomycetota</taxon>
        <taxon>Planctomycetia</taxon>
        <taxon>Pirellulales</taxon>
        <taxon>Pirellulaceae</taxon>
        <taxon>Neorhodopirellula</taxon>
    </lineage>
</organism>
<proteinExistence type="predicted"/>
<comment type="caution">
    <text evidence="8">The sequence shown here is derived from an EMBL/GenBank/DDBJ whole genome shotgun (WGS) entry which is preliminary data.</text>
</comment>
<dbReference type="EMBL" id="FXUG01000028">
    <property type="protein sequence ID" value="SMP78862.1"/>
    <property type="molecule type" value="Genomic_DNA"/>
</dbReference>
<dbReference type="Pfam" id="PF00069">
    <property type="entry name" value="Pkinase"/>
    <property type="match status" value="1"/>
</dbReference>
<evidence type="ECO:0000256" key="4">
    <source>
        <dbReference type="ARBA" id="ARBA00022840"/>
    </source>
</evidence>
<evidence type="ECO:0000256" key="2">
    <source>
        <dbReference type="ARBA" id="ARBA00022741"/>
    </source>
</evidence>
<evidence type="ECO:0000256" key="1">
    <source>
        <dbReference type="ARBA" id="ARBA00022679"/>
    </source>
</evidence>
<dbReference type="InterPro" id="IPR001680">
    <property type="entry name" value="WD40_rpt"/>
</dbReference>
<keyword evidence="8" id="KW-0723">Serine/threonine-protein kinase</keyword>
<evidence type="ECO:0000256" key="5">
    <source>
        <dbReference type="PROSITE-ProRule" id="PRU00221"/>
    </source>
</evidence>
<evidence type="ECO:0000313" key="9">
    <source>
        <dbReference type="Proteomes" id="UP001158067"/>
    </source>
</evidence>
<feature type="domain" description="Protein kinase" evidence="7">
    <location>
        <begin position="127"/>
        <end position="388"/>
    </location>
</feature>
<dbReference type="SMART" id="SM00320">
    <property type="entry name" value="WD40"/>
    <property type="match status" value="3"/>
</dbReference>
<reference evidence="8 9" key="1">
    <citation type="submission" date="2017-05" db="EMBL/GenBank/DDBJ databases">
        <authorList>
            <person name="Varghese N."/>
            <person name="Submissions S."/>
        </authorList>
    </citation>
    <scope>NUCLEOTIDE SEQUENCE [LARGE SCALE GENOMIC DNA]</scope>
    <source>
        <strain evidence="8 9">DSM 25457</strain>
    </source>
</reference>
<evidence type="ECO:0000256" key="6">
    <source>
        <dbReference type="PROSITE-ProRule" id="PRU10141"/>
    </source>
</evidence>
<keyword evidence="9" id="KW-1185">Reference proteome</keyword>
<dbReference type="GO" id="GO:0004674">
    <property type="term" value="F:protein serine/threonine kinase activity"/>
    <property type="evidence" value="ECO:0007669"/>
    <property type="project" value="UniProtKB-KW"/>
</dbReference>
<dbReference type="PANTHER" id="PTHR43289:SF34">
    <property type="entry name" value="SERINE_THREONINE-PROTEIN KINASE YBDM-RELATED"/>
    <property type="match status" value="1"/>
</dbReference>
<dbReference type="SUPFAM" id="SSF50998">
    <property type="entry name" value="Quinoprotein alcohol dehydrogenase-like"/>
    <property type="match status" value="1"/>
</dbReference>
<feature type="repeat" description="WD" evidence="5">
    <location>
        <begin position="945"/>
        <end position="986"/>
    </location>
</feature>
<keyword evidence="5" id="KW-0853">WD repeat</keyword>
<dbReference type="SMART" id="SM00220">
    <property type="entry name" value="S_TKc"/>
    <property type="match status" value="1"/>
</dbReference>
<dbReference type="Gene3D" id="1.10.510.10">
    <property type="entry name" value="Transferase(Phosphotransferase) domain 1"/>
    <property type="match status" value="1"/>
</dbReference>
<dbReference type="PROSITE" id="PS00108">
    <property type="entry name" value="PROTEIN_KINASE_ST"/>
    <property type="match status" value="1"/>
</dbReference>
<dbReference type="InterPro" id="IPR000719">
    <property type="entry name" value="Prot_kinase_dom"/>
</dbReference>
<dbReference type="Gene3D" id="3.30.200.20">
    <property type="entry name" value="Phosphorylase Kinase, domain 1"/>
    <property type="match status" value="1"/>
</dbReference>
<dbReference type="PROSITE" id="PS00107">
    <property type="entry name" value="PROTEIN_KINASE_ATP"/>
    <property type="match status" value="1"/>
</dbReference>
<accession>A0ABY1QU07</accession>
<protein>
    <submittedName>
        <fullName evidence="8">Serine/threonine protein kinase</fullName>
    </submittedName>
</protein>
<dbReference type="InterPro" id="IPR008271">
    <property type="entry name" value="Ser/Thr_kinase_AS"/>
</dbReference>
<feature type="repeat" description="WD" evidence="5">
    <location>
        <begin position="522"/>
        <end position="554"/>
    </location>
</feature>
<dbReference type="InterPro" id="IPR011009">
    <property type="entry name" value="Kinase-like_dom_sf"/>
</dbReference>
<gene>
    <name evidence="8" type="ORF">SAMN06265222_12821</name>
</gene>
<dbReference type="InterPro" id="IPR011047">
    <property type="entry name" value="Quinoprotein_ADH-like_sf"/>
</dbReference>
<dbReference type="Gene3D" id="2.130.10.10">
    <property type="entry name" value="YVTN repeat-like/Quinoprotein amine dehydrogenase"/>
    <property type="match status" value="2"/>
</dbReference>
<dbReference type="CDD" id="cd14014">
    <property type="entry name" value="STKc_PknB_like"/>
    <property type="match status" value="1"/>
</dbReference>
<feature type="binding site" evidence="6">
    <location>
        <position position="156"/>
    </location>
    <ligand>
        <name>ATP</name>
        <dbReference type="ChEBI" id="CHEBI:30616"/>
    </ligand>
</feature>
<keyword evidence="3 8" id="KW-0418">Kinase</keyword>
<dbReference type="PANTHER" id="PTHR43289">
    <property type="entry name" value="MITOGEN-ACTIVATED PROTEIN KINASE KINASE KINASE 20-RELATED"/>
    <property type="match status" value="1"/>
</dbReference>
<evidence type="ECO:0000256" key="3">
    <source>
        <dbReference type="ARBA" id="ARBA00022777"/>
    </source>
</evidence>